<dbReference type="Proteomes" id="UP000252086">
    <property type="component" value="Unassembled WGS sequence"/>
</dbReference>
<dbReference type="RefSeq" id="WP_113874365.1">
    <property type="nucleotide sequence ID" value="NZ_QNRF01000004.1"/>
</dbReference>
<gene>
    <name evidence="1" type="ORF">DFP76_104232</name>
</gene>
<reference evidence="1 2" key="1">
    <citation type="submission" date="2018-06" db="EMBL/GenBank/DDBJ databases">
        <title>Genomic Encyclopedia of Type Strains, Phase III (KMG-III): the genomes of soil and plant-associated and newly described type strains.</title>
        <authorList>
            <person name="Whitman W."/>
        </authorList>
    </citation>
    <scope>NUCLEOTIDE SEQUENCE [LARGE SCALE GENOMIC DNA]</scope>
    <source>
        <strain evidence="1 2">CECT 7732</strain>
    </source>
</reference>
<organism evidence="1 2">
    <name type="scientific">Marinomonas aquiplantarum</name>
    <dbReference type="NCBI Taxonomy" id="491951"/>
    <lineage>
        <taxon>Bacteria</taxon>
        <taxon>Pseudomonadati</taxon>
        <taxon>Pseudomonadota</taxon>
        <taxon>Gammaproteobacteria</taxon>
        <taxon>Oceanospirillales</taxon>
        <taxon>Oceanospirillaceae</taxon>
        <taxon>Marinomonas</taxon>
    </lineage>
</organism>
<evidence type="ECO:0000313" key="2">
    <source>
        <dbReference type="Proteomes" id="UP000252086"/>
    </source>
</evidence>
<proteinExistence type="predicted"/>
<dbReference type="EMBL" id="QNRF01000004">
    <property type="protein sequence ID" value="RBO83414.1"/>
    <property type="molecule type" value="Genomic_DNA"/>
</dbReference>
<evidence type="ECO:0000313" key="1">
    <source>
        <dbReference type="EMBL" id="RBO83414.1"/>
    </source>
</evidence>
<dbReference type="AlphaFoldDB" id="A0A366D1V3"/>
<name>A0A366D1V3_9GAMM</name>
<protein>
    <recommendedName>
        <fullName evidence="3">Antitoxin StbD</fullName>
    </recommendedName>
</protein>
<keyword evidence="2" id="KW-1185">Reference proteome</keyword>
<comment type="caution">
    <text evidence="1">The sequence shown here is derived from an EMBL/GenBank/DDBJ whole genome shotgun (WGS) entry which is preliminary data.</text>
</comment>
<accession>A0A366D1V3</accession>
<evidence type="ECO:0008006" key="3">
    <source>
        <dbReference type="Google" id="ProtNLM"/>
    </source>
</evidence>
<sequence>MTDNLEITIEQAQKITLGQVDNGTLATAVTCADSLAIVRHGRVESYLVPKHTIDELLNRLAIIECENKHLLGEKVSQSIKVPTLSYATLGNALSKSS</sequence>